<proteinExistence type="predicted"/>
<dbReference type="EMBL" id="JANBQB010000097">
    <property type="protein sequence ID" value="KAJ1982236.1"/>
    <property type="molecule type" value="Genomic_DNA"/>
</dbReference>
<evidence type="ECO:0000313" key="2">
    <source>
        <dbReference type="Proteomes" id="UP001151582"/>
    </source>
</evidence>
<evidence type="ECO:0000313" key="1">
    <source>
        <dbReference type="EMBL" id="KAJ1982236.1"/>
    </source>
</evidence>
<accession>A0A9W8B4W7</accession>
<reference evidence="1" key="1">
    <citation type="submission" date="2022-07" db="EMBL/GenBank/DDBJ databases">
        <title>Phylogenomic reconstructions and comparative analyses of Kickxellomycotina fungi.</title>
        <authorList>
            <person name="Reynolds N.K."/>
            <person name="Stajich J.E."/>
            <person name="Barry K."/>
            <person name="Grigoriev I.V."/>
            <person name="Crous P."/>
            <person name="Smith M.E."/>
        </authorList>
    </citation>
    <scope>NUCLEOTIDE SEQUENCE</scope>
    <source>
        <strain evidence="1">RSA 567</strain>
    </source>
</reference>
<dbReference type="Pfam" id="PF13233">
    <property type="entry name" value="Complex1_LYR_2"/>
    <property type="match status" value="1"/>
</dbReference>
<name>A0A9W8B4W7_9FUNG</name>
<gene>
    <name evidence="1" type="ORF">H4R34_001779</name>
</gene>
<dbReference type="GO" id="GO:0005759">
    <property type="term" value="C:mitochondrial matrix"/>
    <property type="evidence" value="ECO:0007669"/>
    <property type="project" value="TreeGrafter"/>
</dbReference>
<keyword evidence="2" id="KW-1185">Reference proteome</keyword>
<comment type="caution">
    <text evidence="1">The sequence shown here is derived from an EMBL/GenBank/DDBJ whole genome shotgun (WGS) entry which is preliminary data.</text>
</comment>
<dbReference type="OrthoDB" id="15893at2759"/>
<dbReference type="Proteomes" id="UP001151582">
    <property type="component" value="Unassembled WGS sequence"/>
</dbReference>
<protein>
    <recommendedName>
        <fullName evidence="3">Complex 1 LYR protein</fullName>
    </recommendedName>
</protein>
<dbReference type="PANTHER" id="PTHR28015:SF1">
    <property type="entry name" value="ATP SYNTHASE ASSEMBLY FACTOR FMC1, MITOCHONDRIAL"/>
    <property type="match status" value="1"/>
</dbReference>
<sequence>MTTTLPRLYRALLRELQSAYHTPGMYQQAKQELRYQFQHEGGQTRDGHDLLTYLSGNRRFKELNERYSPLQKYSEGEKIEMTARRVGLSIPKFGNHSE</sequence>
<dbReference type="GO" id="GO:0033615">
    <property type="term" value="P:mitochondrial proton-transporting ATP synthase complex assembly"/>
    <property type="evidence" value="ECO:0007669"/>
    <property type="project" value="InterPro"/>
</dbReference>
<dbReference type="AlphaFoldDB" id="A0A9W8B4W7"/>
<dbReference type="InterPro" id="IPR039196">
    <property type="entry name" value="Fmc1"/>
</dbReference>
<organism evidence="1 2">
    <name type="scientific">Dimargaris verticillata</name>
    <dbReference type="NCBI Taxonomy" id="2761393"/>
    <lineage>
        <taxon>Eukaryota</taxon>
        <taxon>Fungi</taxon>
        <taxon>Fungi incertae sedis</taxon>
        <taxon>Zoopagomycota</taxon>
        <taxon>Kickxellomycotina</taxon>
        <taxon>Dimargaritomycetes</taxon>
        <taxon>Dimargaritales</taxon>
        <taxon>Dimargaritaceae</taxon>
        <taxon>Dimargaris</taxon>
    </lineage>
</organism>
<dbReference type="PANTHER" id="PTHR28015">
    <property type="entry name" value="ATP SYNTHASE ASSEMBLY FACTOR FMC1, MITOCHONDRIAL"/>
    <property type="match status" value="1"/>
</dbReference>
<evidence type="ECO:0008006" key="3">
    <source>
        <dbReference type="Google" id="ProtNLM"/>
    </source>
</evidence>